<comment type="similarity">
    <text evidence="1">Belongs to the bacterial sugar transferase family.</text>
</comment>
<dbReference type="PANTHER" id="PTHR30576">
    <property type="entry name" value="COLANIC BIOSYNTHESIS UDP-GLUCOSE LIPID CARRIER TRANSFERASE"/>
    <property type="match status" value="1"/>
</dbReference>
<feature type="domain" description="Bacterial sugar transferase" evidence="2">
    <location>
        <begin position="7"/>
        <end position="116"/>
    </location>
</feature>
<protein>
    <submittedName>
        <fullName evidence="3">Bacterial sugar transferase, putative</fullName>
    </submittedName>
</protein>
<dbReference type="AlphaFoldDB" id="C0N9W9"/>
<dbReference type="GO" id="GO:0016780">
    <property type="term" value="F:phosphotransferase activity, for other substituted phosphate groups"/>
    <property type="evidence" value="ECO:0007669"/>
    <property type="project" value="TreeGrafter"/>
</dbReference>
<dbReference type="PANTHER" id="PTHR30576:SF10">
    <property type="entry name" value="SLL5057 PROTEIN"/>
    <property type="match status" value="1"/>
</dbReference>
<sequence length="126" mass="14057">MKVDTTDVASHLANKSSITRLGQLLRSSKLDELPQLWNVLRGEMSLVGPRPCLFSQQELIAERERRGVFNVRPGITGLAQVSDIDMSTPVLLSETDAKMIREFSIKSYAKYLFMTVTGKGSGDRVR</sequence>
<name>C0N9W9_9GAMM</name>
<evidence type="ECO:0000256" key="1">
    <source>
        <dbReference type="ARBA" id="ARBA00006464"/>
    </source>
</evidence>
<dbReference type="Proteomes" id="UP000004679">
    <property type="component" value="Unassembled WGS sequence"/>
</dbReference>
<proteinExistence type="inferred from homology"/>
<evidence type="ECO:0000259" key="2">
    <source>
        <dbReference type="Pfam" id="PF02397"/>
    </source>
</evidence>
<dbReference type="Pfam" id="PF02397">
    <property type="entry name" value="Bac_transf"/>
    <property type="match status" value="1"/>
</dbReference>
<organism evidence="3 4">
    <name type="scientific">Methylophaga thiooxydans DMS010</name>
    <dbReference type="NCBI Taxonomy" id="637616"/>
    <lineage>
        <taxon>Bacteria</taxon>
        <taxon>Pseudomonadati</taxon>
        <taxon>Pseudomonadota</taxon>
        <taxon>Gammaproteobacteria</taxon>
        <taxon>Thiotrichales</taxon>
        <taxon>Piscirickettsiaceae</taxon>
        <taxon>Methylophaga</taxon>
    </lineage>
</organism>
<dbReference type="HOGENOM" id="CLU_024920_2_0_6"/>
<dbReference type="EMBL" id="GG657907">
    <property type="protein sequence ID" value="EEF78428.1"/>
    <property type="molecule type" value="Genomic_DNA"/>
</dbReference>
<accession>C0N9W9</accession>
<reference evidence="3 4" key="1">
    <citation type="journal article" date="2011" name="J. Bacteriol.">
        <title>Draft genome sequence of the chemolithoheterotrophic, halophilic methylotroph Methylophaga thiooxydans DMS010.</title>
        <authorList>
            <person name="Boden R."/>
            <person name="Ferriera S."/>
            <person name="Johnson J."/>
            <person name="Kelly D.P."/>
            <person name="Murrell J.C."/>
            <person name="Schafer H."/>
        </authorList>
    </citation>
    <scope>NUCLEOTIDE SEQUENCE [LARGE SCALE GENOMIC DNA]</scope>
    <source>
        <strain evidence="3 4">DMS010</strain>
    </source>
</reference>
<dbReference type="InterPro" id="IPR003362">
    <property type="entry name" value="Bact_transf"/>
</dbReference>
<keyword evidence="3" id="KW-0808">Transferase</keyword>
<keyword evidence="4" id="KW-1185">Reference proteome</keyword>
<evidence type="ECO:0000313" key="4">
    <source>
        <dbReference type="Proteomes" id="UP000004679"/>
    </source>
</evidence>
<evidence type="ECO:0000313" key="3">
    <source>
        <dbReference type="EMBL" id="EEF78428.1"/>
    </source>
</evidence>
<gene>
    <name evidence="3" type="ORF">MDMS009_2972</name>
</gene>